<evidence type="ECO:0000313" key="1">
    <source>
        <dbReference type="EMBL" id="KAI2382890.1"/>
    </source>
</evidence>
<comment type="caution">
    <text evidence="1">The sequence shown here is derived from an EMBL/GenBank/DDBJ whole genome shotgun (WGS) entry which is preliminary data.</text>
</comment>
<reference evidence="1" key="1">
    <citation type="journal article" date="2022" name="bioRxiv">
        <title>Population genetic analysis of Ophidiomyces ophidiicola, the causative agent of snake fungal disease, indicates recent introductions to the USA.</title>
        <authorList>
            <person name="Ladner J.T."/>
            <person name="Palmer J.M."/>
            <person name="Ettinger C.L."/>
            <person name="Stajich J.E."/>
            <person name="Farrell T.M."/>
            <person name="Glorioso B.M."/>
            <person name="Lawson B."/>
            <person name="Price S.J."/>
            <person name="Stengle A.G."/>
            <person name="Grear D.A."/>
            <person name="Lorch J.M."/>
        </authorList>
    </citation>
    <scope>NUCLEOTIDE SEQUENCE</scope>
    <source>
        <strain evidence="1">NWHC 24266-5</strain>
    </source>
</reference>
<accession>A0ACB8UQR7</accession>
<proteinExistence type="predicted"/>
<dbReference type="EMBL" id="JALBCA010000105">
    <property type="protein sequence ID" value="KAI2382890.1"/>
    <property type="molecule type" value="Genomic_DNA"/>
</dbReference>
<protein>
    <submittedName>
        <fullName evidence="1">Uncharacterized protein</fullName>
    </submittedName>
</protein>
<gene>
    <name evidence="1" type="ORF">LOY88_005662</name>
</gene>
<sequence>MEIFCRNIPEQIQASHLKKAFRPVLEHFSISTFSCRRAGKKNAFLLILDIQKAQKLLDVHGQDEAKKTNTAKPLILFHQRIYLSKSRHAPDEYALRALKFEEEKRLAYQAPVRGLNPPPSSVVSQSRAVRTIFFPVTTMSCGIWDYYRESPVFIEYFRCPGTGRVTFGKSLLQVVMLNVAPSTEFFLKSAYWNIQGIHVGTADQASVTFTTDTAPSFFISDPMEKLESQMMMLMKKLRKPPPAKRRVGNFGGEHEITSGSCFTYRFELQNRRDVHIIKGLGGDGRIPPIGTWVDRRMNYAAPFSFSWSKAEFEKFLDTENILFILKFQLVKLVWNGEISPDKVSRLYPSIQNFVDVHGVYNTVEGLKIFSHKLDYASPDTDASEVDVEGLVKLLGNCIDRVTFQGTSRLTSHPNNVNVHRAQVTPSGIYLSGPNTETKNRVLRQYSDHINYFLRVEFVDETGDPVYFDPTSSLEQIFQNRFKTVLKKGIAIGGRCFSFLGFSHSSLRSQSCWFVAPFTTANGENFDAQSIINGLGSFGHIFSPAKLAARVGQTFSETQSSIRIPENAVYLNEPDVRRNGRVFSDGVGTLSSSLLYKVWREYALREKVKPTVFQIRFAGAKGMVSLDSRLKGDQLRLRESMVKFSASKAFNIEICGSGVRSLPFYLNAQLIKILEDLGVCPIVFMELQKDEIIRLRSVQHSISKAGQFLEETSIAKGVRLSWLFQILHGLDLRYDHDPFLRTVMQLAVFLKMRDLKYRARIRVPQAVTLYGIMDETGLLKEGEIFCTFLTEAGIREILVRDRILVTRAPALHPGDVQYAKAVDVPVHSPLRKLHNCVAFSQHGKRDLPSMLSGGDLDGDLYNIIYDERLFPPRTHEPANYPKVEEKLLERQVQRDDIIDFFITFMQQDQLGRIATIHQAIADQMPEGTNHTVVADPYLRLQADLSRIPRRPQFYPDFMAPNPRIRISDTIEAIDEDTYIAEDDEDDERPPRQYYKSHNILGRLYRNIDEQEFLGNLRNVRKIEKSDKSVLQAIWAYVASETQGFQWDHFVEHSRSIQEIYEDNLQDIMKQYSKTPWKSSLTEVEVFVGSILGQNSKQTKRDKESSKSMRDAYQELVNFTISKIVARELGTEDSLERSVACLWSALFDDHHFGHGRKTNKLLSFQWIAAMVCLQEVDWLQSTTLF</sequence>
<organism evidence="1">
    <name type="scientific">Ophidiomyces ophidiicola</name>
    <dbReference type="NCBI Taxonomy" id="1387563"/>
    <lineage>
        <taxon>Eukaryota</taxon>
        <taxon>Fungi</taxon>
        <taxon>Dikarya</taxon>
        <taxon>Ascomycota</taxon>
        <taxon>Pezizomycotina</taxon>
        <taxon>Eurotiomycetes</taxon>
        <taxon>Eurotiomycetidae</taxon>
        <taxon>Onygenales</taxon>
        <taxon>Onygenaceae</taxon>
        <taxon>Ophidiomyces</taxon>
    </lineage>
</organism>
<name>A0ACB8UQR7_9EURO</name>